<dbReference type="GO" id="GO:0005634">
    <property type="term" value="C:nucleus"/>
    <property type="evidence" value="ECO:0007669"/>
    <property type="project" value="TreeGrafter"/>
</dbReference>
<dbReference type="InterPro" id="IPR032675">
    <property type="entry name" value="LRR_dom_sf"/>
</dbReference>
<reference evidence="6" key="2">
    <citation type="journal article" date="2021" name="Sci. Data">
        <title>Chromosome-scale genome sequencing, assembly and annotation of six genomes from subfamily Leishmaniinae.</title>
        <authorList>
            <person name="Almutairi H."/>
            <person name="Urbaniak M.D."/>
            <person name="Bates M.D."/>
            <person name="Jariyapan N."/>
            <person name="Kwakye-Nuako G."/>
            <person name="Thomaz Soccol V."/>
            <person name="Al-Salem W.S."/>
            <person name="Dillon R.J."/>
            <person name="Bates P.A."/>
            <person name="Gatherer D."/>
        </authorList>
    </citation>
    <scope>NUCLEOTIDE SEQUENCE [LARGE SCALE GENOMIC DNA]</scope>
</reference>
<dbReference type="PANTHER" id="PTHR11375:SF0">
    <property type="entry name" value="ACIDIC LEUCINE-RICH NUCLEAR PHOSPHOPROTEIN 32 FAMILY MEMBER A"/>
    <property type="match status" value="1"/>
</dbReference>
<dbReference type="OrthoDB" id="266138at2759"/>
<dbReference type="EMBL" id="JAFEUZ010000023">
    <property type="protein sequence ID" value="KAG5478773.1"/>
    <property type="molecule type" value="Genomic_DNA"/>
</dbReference>
<dbReference type="KEGG" id="lmat:92516121"/>
<evidence type="ECO:0000313" key="5">
    <source>
        <dbReference type="EMBL" id="KAG5478773.1"/>
    </source>
</evidence>
<feature type="compositionally biased region" description="Acidic residues" evidence="4">
    <location>
        <begin position="191"/>
        <end position="200"/>
    </location>
</feature>
<dbReference type="GeneID" id="92516121"/>
<dbReference type="InterPro" id="IPR045081">
    <property type="entry name" value="AN32"/>
</dbReference>
<feature type="compositionally biased region" description="Low complexity" evidence="4">
    <location>
        <begin position="179"/>
        <end position="190"/>
    </location>
</feature>
<evidence type="ECO:0000313" key="6">
    <source>
        <dbReference type="Proteomes" id="UP000673552"/>
    </source>
</evidence>
<evidence type="ECO:0000256" key="1">
    <source>
        <dbReference type="ARBA" id="ARBA00022614"/>
    </source>
</evidence>
<dbReference type="Gene3D" id="3.80.10.10">
    <property type="entry name" value="Ribonuclease Inhibitor"/>
    <property type="match status" value="1"/>
</dbReference>
<feature type="region of interest" description="Disordered" evidence="4">
    <location>
        <begin position="153"/>
        <end position="225"/>
    </location>
</feature>
<keyword evidence="6" id="KW-1185">Reference proteome</keyword>
<evidence type="ECO:0008006" key="7">
    <source>
        <dbReference type="Google" id="ProtNLM"/>
    </source>
</evidence>
<dbReference type="AlphaFoldDB" id="A0A836HC73"/>
<dbReference type="Proteomes" id="UP000673552">
    <property type="component" value="Unassembled WGS sequence"/>
</dbReference>
<comment type="caution">
    <text evidence="5">The sequence shown here is derived from an EMBL/GenBank/DDBJ whole genome shotgun (WGS) entry which is preliminary data.</text>
</comment>
<reference evidence="6" key="1">
    <citation type="journal article" date="2021" name="Microbiol. Resour. Announc.">
        <title>LGAAP: Leishmaniinae Genome Assembly and Annotation Pipeline.</title>
        <authorList>
            <person name="Almutairi H."/>
            <person name="Urbaniak M.D."/>
            <person name="Bates M.D."/>
            <person name="Jariyapan N."/>
            <person name="Kwakye-Nuako G."/>
            <person name="Thomaz-Soccol V."/>
            <person name="Al-Salem W.S."/>
            <person name="Dillon R.J."/>
            <person name="Bates P.A."/>
            <person name="Gatherer D."/>
        </authorList>
    </citation>
    <scope>NUCLEOTIDE SEQUENCE [LARGE SCALE GENOMIC DNA]</scope>
</reference>
<organism evidence="5 6">
    <name type="scientific">Leishmania martiniquensis</name>
    <dbReference type="NCBI Taxonomy" id="1580590"/>
    <lineage>
        <taxon>Eukaryota</taxon>
        <taxon>Discoba</taxon>
        <taxon>Euglenozoa</taxon>
        <taxon>Kinetoplastea</taxon>
        <taxon>Metakinetoplastina</taxon>
        <taxon>Trypanosomatida</taxon>
        <taxon>Trypanosomatidae</taxon>
        <taxon>Leishmaniinae</taxon>
        <taxon>Leishmania</taxon>
    </lineage>
</organism>
<name>A0A836HC73_9TRYP</name>
<evidence type="ECO:0000256" key="2">
    <source>
        <dbReference type="ARBA" id="ARBA00022737"/>
    </source>
</evidence>
<dbReference type="SUPFAM" id="SSF52058">
    <property type="entry name" value="L domain-like"/>
    <property type="match status" value="1"/>
</dbReference>
<feature type="compositionally biased region" description="Acidic residues" evidence="4">
    <location>
        <begin position="159"/>
        <end position="177"/>
    </location>
</feature>
<sequence>MDILKKTAAIRVQRQTEGRPPEEVTQLSLSGVPTLSELWSPYSHLTHLLLICMKPKLVSLDMVGLDQLQALRLLDVSDNAVAVASPPPAVPSLARLLMPNNQVSSLEEVSRLAQSFPNMEVLDLVDNDVDTASNFASIFETFSKLVALNSRTRDGTEVVVEDSDESDSDEEYEESSDTEGQSSHGESCGSESEEEPESDAEPSAKRARTDDDREAQRKSPASLGE</sequence>
<dbReference type="SMR" id="A0A836HC73"/>
<dbReference type="RefSeq" id="XP_067178714.1">
    <property type="nucleotide sequence ID" value="XM_067323609.1"/>
</dbReference>
<dbReference type="GO" id="GO:0042393">
    <property type="term" value="F:histone binding"/>
    <property type="evidence" value="ECO:0007669"/>
    <property type="project" value="TreeGrafter"/>
</dbReference>
<evidence type="ECO:0000256" key="3">
    <source>
        <dbReference type="ARBA" id="ARBA00025777"/>
    </source>
</evidence>
<keyword evidence="1" id="KW-0433">Leucine-rich repeat</keyword>
<comment type="similarity">
    <text evidence="3">Belongs to the ANP32 family.</text>
</comment>
<gene>
    <name evidence="5" type="ORF">LSCM1_06177</name>
</gene>
<proteinExistence type="inferred from homology"/>
<evidence type="ECO:0000256" key="4">
    <source>
        <dbReference type="SAM" id="MobiDB-lite"/>
    </source>
</evidence>
<keyword evidence="2" id="KW-0677">Repeat</keyword>
<accession>A0A836HC73</accession>
<dbReference type="PANTHER" id="PTHR11375">
    <property type="entry name" value="ACIDIC LEUCINE-RICH NUCLEAR PHOSPHOPROTEIN 32"/>
    <property type="match status" value="1"/>
</dbReference>
<protein>
    <recommendedName>
        <fullName evidence="7">Leucine-rich repeat protein</fullName>
    </recommendedName>
</protein>
<feature type="compositionally biased region" description="Basic and acidic residues" evidence="4">
    <location>
        <begin position="202"/>
        <end position="217"/>
    </location>
</feature>